<evidence type="ECO:0000256" key="9">
    <source>
        <dbReference type="ARBA" id="ARBA00023242"/>
    </source>
</evidence>
<keyword evidence="4" id="KW-1017">Isopeptide bond</keyword>
<evidence type="ECO:0000256" key="4">
    <source>
        <dbReference type="ARBA" id="ARBA00022499"/>
    </source>
</evidence>
<organism evidence="12 13">
    <name type="scientific">Ciona intestinalis</name>
    <name type="common">Transparent sea squirt</name>
    <name type="synonym">Ascidia intestinalis</name>
    <dbReference type="NCBI Taxonomy" id="7719"/>
    <lineage>
        <taxon>Eukaryota</taxon>
        <taxon>Metazoa</taxon>
        <taxon>Chordata</taxon>
        <taxon>Tunicata</taxon>
        <taxon>Ascidiacea</taxon>
        <taxon>Phlebobranchia</taxon>
        <taxon>Cionidae</taxon>
        <taxon>Ciona</taxon>
    </lineage>
</organism>
<dbReference type="PANTHER" id="PTHR31169:SF8">
    <property type="entry name" value="ZINC-FINGER DOMAIN OF MONOAMINE-OXIDASE A REPRESSOR R1 PROTEIN"/>
    <property type="match status" value="1"/>
</dbReference>
<evidence type="ECO:0000256" key="3">
    <source>
        <dbReference type="ARBA" id="ARBA00022490"/>
    </source>
</evidence>
<keyword evidence="6" id="KW-0832">Ubl conjugation</keyword>
<evidence type="ECO:0000256" key="5">
    <source>
        <dbReference type="ARBA" id="ARBA00022553"/>
    </source>
</evidence>
<reference evidence="12" key="2">
    <citation type="journal article" date="2008" name="Genome Biol.">
        <title>Improved genome assembly and evidence-based global gene model set for the chordate Ciona intestinalis: new insight into intron and operon populations.</title>
        <authorList>
            <person name="Satou Y."/>
            <person name="Mineta K."/>
            <person name="Ogasawara M."/>
            <person name="Sasakura Y."/>
            <person name="Shoguchi E."/>
            <person name="Ueno K."/>
            <person name="Yamada L."/>
            <person name="Matsumoto J."/>
            <person name="Wasserscheid J."/>
            <person name="Dewar K."/>
            <person name="Wiley G.B."/>
            <person name="Macmil S.L."/>
            <person name="Roe B.A."/>
            <person name="Zeller R.W."/>
            <person name="Hastings K.E."/>
            <person name="Lemaire P."/>
            <person name="Lindquist E."/>
            <person name="Endo T."/>
            <person name="Hotta K."/>
            <person name="Inaba K."/>
        </authorList>
    </citation>
    <scope>NUCLEOTIDE SEQUENCE [LARGE SCALE GENOMIC DNA]</scope>
    <source>
        <strain evidence="12">wild type</strain>
    </source>
</reference>
<dbReference type="Ensembl" id="ENSCINT00000009323.3">
    <property type="protein sequence ID" value="ENSCINP00000009323.3"/>
    <property type="gene ID" value="ENSCING00000004508.3"/>
</dbReference>
<dbReference type="GO" id="GO:0005737">
    <property type="term" value="C:cytoplasm"/>
    <property type="evidence" value="ECO:0007669"/>
    <property type="project" value="UniProtKB-SubCell"/>
</dbReference>
<evidence type="ECO:0000256" key="10">
    <source>
        <dbReference type="SAM" id="MobiDB-lite"/>
    </source>
</evidence>
<keyword evidence="8" id="KW-0804">Transcription</keyword>
<dbReference type="HOGENOM" id="CLU_035988_1_0_1"/>
<keyword evidence="5" id="KW-0597">Phosphoprotein</keyword>
<accession>F7ATF3</accession>
<feature type="region of interest" description="Disordered" evidence="10">
    <location>
        <begin position="1"/>
        <end position="36"/>
    </location>
</feature>
<name>F7ATF3_CIOIN</name>
<keyword evidence="13" id="KW-1185">Reference proteome</keyword>
<feature type="compositionally biased region" description="Basic and acidic residues" evidence="10">
    <location>
        <begin position="130"/>
        <end position="139"/>
    </location>
</feature>
<feature type="domain" description="Zinc-finger" evidence="11">
    <location>
        <begin position="177"/>
        <end position="275"/>
    </location>
</feature>
<dbReference type="STRING" id="7719.ENSCINP00000009323"/>
<dbReference type="GO" id="GO:0005634">
    <property type="term" value="C:nucleus"/>
    <property type="evidence" value="ECO:0000318"/>
    <property type="project" value="GO_Central"/>
</dbReference>
<evidence type="ECO:0000256" key="6">
    <source>
        <dbReference type="ARBA" id="ARBA00022843"/>
    </source>
</evidence>
<dbReference type="PANTHER" id="PTHR31169">
    <property type="entry name" value="OS05G0300700 PROTEIN"/>
    <property type="match status" value="1"/>
</dbReference>
<evidence type="ECO:0000256" key="7">
    <source>
        <dbReference type="ARBA" id="ARBA00023015"/>
    </source>
</evidence>
<dbReference type="Proteomes" id="UP000008144">
    <property type="component" value="Chromosome 1"/>
</dbReference>
<dbReference type="OMA" id="TRSMGGC"/>
<evidence type="ECO:0000259" key="11">
    <source>
        <dbReference type="Pfam" id="PF10497"/>
    </source>
</evidence>
<protein>
    <recommendedName>
        <fullName evidence="11">Zinc-finger domain-containing protein</fullName>
    </recommendedName>
</protein>
<reference evidence="13" key="1">
    <citation type="journal article" date="2002" name="Science">
        <title>The draft genome of Ciona intestinalis: insights into chordate and vertebrate origins.</title>
        <authorList>
            <person name="Dehal P."/>
            <person name="Satou Y."/>
            <person name="Campbell R.K."/>
            <person name="Chapman J."/>
            <person name="Degnan B."/>
            <person name="De Tomaso A."/>
            <person name="Davidson B."/>
            <person name="Di Gregorio A."/>
            <person name="Gelpke M."/>
            <person name="Goodstein D.M."/>
            <person name="Harafuji N."/>
            <person name="Hastings K.E."/>
            <person name="Ho I."/>
            <person name="Hotta K."/>
            <person name="Huang W."/>
            <person name="Kawashima T."/>
            <person name="Lemaire P."/>
            <person name="Martinez D."/>
            <person name="Meinertzhagen I.A."/>
            <person name="Necula S."/>
            <person name="Nonaka M."/>
            <person name="Putnam N."/>
            <person name="Rash S."/>
            <person name="Saiga H."/>
            <person name="Satake M."/>
            <person name="Terry A."/>
            <person name="Yamada L."/>
            <person name="Wang H.G."/>
            <person name="Awazu S."/>
            <person name="Azumi K."/>
            <person name="Boore J."/>
            <person name="Branno M."/>
            <person name="Chin-Bow S."/>
            <person name="DeSantis R."/>
            <person name="Doyle S."/>
            <person name="Francino P."/>
            <person name="Keys D.N."/>
            <person name="Haga S."/>
            <person name="Hayashi H."/>
            <person name="Hino K."/>
            <person name="Imai K.S."/>
            <person name="Inaba K."/>
            <person name="Kano S."/>
            <person name="Kobayashi K."/>
            <person name="Kobayashi M."/>
            <person name="Lee B.I."/>
            <person name="Makabe K.W."/>
            <person name="Manohar C."/>
            <person name="Matassi G."/>
            <person name="Medina M."/>
            <person name="Mochizuki Y."/>
            <person name="Mount S."/>
            <person name="Morishita T."/>
            <person name="Miura S."/>
            <person name="Nakayama A."/>
            <person name="Nishizaka S."/>
            <person name="Nomoto H."/>
            <person name="Ohta F."/>
            <person name="Oishi K."/>
            <person name="Rigoutsos I."/>
            <person name="Sano M."/>
            <person name="Sasaki A."/>
            <person name="Sasakura Y."/>
            <person name="Shoguchi E."/>
            <person name="Shin-i T."/>
            <person name="Spagnuolo A."/>
            <person name="Stainier D."/>
            <person name="Suzuki M.M."/>
            <person name="Tassy O."/>
            <person name="Takatori N."/>
            <person name="Tokuoka M."/>
            <person name="Yagi K."/>
            <person name="Yoshizaki F."/>
            <person name="Wada S."/>
            <person name="Zhang C."/>
            <person name="Hyatt P.D."/>
            <person name="Larimer F."/>
            <person name="Detter C."/>
            <person name="Doggett N."/>
            <person name="Glavina T."/>
            <person name="Hawkins T."/>
            <person name="Richardson P."/>
            <person name="Lucas S."/>
            <person name="Kohara Y."/>
            <person name="Levine M."/>
            <person name="Satoh N."/>
            <person name="Rokhsar D.S."/>
        </authorList>
    </citation>
    <scope>NUCLEOTIDE SEQUENCE [LARGE SCALE GENOMIC DNA]</scope>
</reference>
<keyword evidence="9" id="KW-0539">Nucleus</keyword>
<evidence type="ECO:0000313" key="12">
    <source>
        <dbReference type="Ensembl" id="ENSCINP00000009323.3"/>
    </source>
</evidence>
<evidence type="ECO:0000256" key="2">
    <source>
        <dbReference type="ARBA" id="ARBA00004496"/>
    </source>
</evidence>
<dbReference type="EMBL" id="EAAA01000176">
    <property type="status" value="NOT_ANNOTATED_CDS"/>
    <property type="molecule type" value="Genomic_DNA"/>
</dbReference>
<dbReference type="InterPro" id="IPR040221">
    <property type="entry name" value="CDCA7/CDA7L"/>
</dbReference>
<feature type="region of interest" description="Disordered" evidence="10">
    <location>
        <begin position="127"/>
        <end position="148"/>
    </location>
</feature>
<keyword evidence="3" id="KW-0963">Cytoplasm</keyword>
<dbReference type="Pfam" id="PF10497">
    <property type="entry name" value="zf-4CXXC_R1"/>
    <property type="match status" value="1"/>
</dbReference>
<comment type="subcellular location">
    <subcellularLocation>
        <location evidence="2">Cytoplasm</location>
    </subcellularLocation>
    <subcellularLocation>
        <location evidence="1">Nucleus</location>
    </subcellularLocation>
</comment>
<reference evidence="12" key="4">
    <citation type="submission" date="2025-09" db="UniProtKB">
        <authorList>
            <consortium name="Ensembl"/>
        </authorList>
    </citation>
    <scope>IDENTIFICATION</scope>
</reference>
<evidence type="ECO:0000256" key="1">
    <source>
        <dbReference type="ARBA" id="ARBA00004123"/>
    </source>
</evidence>
<keyword evidence="7" id="KW-0805">Transcription regulation</keyword>
<proteinExistence type="predicted"/>
<feature type="compositionally biased region" description="Acidic residues" evidence="10">
    <location>
        <begin position="10"/>
        <end position="20"/>
    </location>
</feature>
<dbReference type="InParanoid" id="F7ATF3"/>
<reference evidence="12" key="3">
    <citation type="submission" date="2025-08" db="UniProtKB">
        <authorList>
            <consortium name="Ensembl"/>
        </authorList>
    </citation>
    <scope>IDENTIFICATION</scope>
</reference>
<dbReference type="AlphaFoldDB" id="F7ATF3"/>
<evidence type="ECO:0000256" key="8">
    <source>
        <dbReference type="ARBA" id="ARBA00023163"/>
    </source>
</evidence>
<sequence>KSSDGGSTLEESDSDSDSDDDHQSIVKHQKAQMQAKKQMLSQLMAELDKDPVFLKMKTSTPEQIKRFQTTKKLVRSPPRRYTQNIRGPPLTRRRSSMVGNVEYPDGLNDDGADTIRSRLTVRFTSMKRKLSNDDPAERTPKRRHVSSLSQPHIIIPVEDVTQEMLDNIAEHSVGKTYDTINGTSCHQCRQKTIDTKSCCRGEDCVGVRGQFCGPCLKNRYGELVENVLLDSEWKCPVCRNICNCSICRNRKGKCATGILIGIARQQGHSNVRAYLENLENETKLYS</sequence>
<dbReference type="GO" id="GO:0006355">
    <property type="term" value="P:regulation of DNA-templated transcription"/>
    <property type="evidence" value="ECO:0007669"/>
    <property type="project" value="InterPro"/>
</dbReference>
<evidence type="ECO:0000313" key="13">
    <source>
        <dbReference type="Proteomes" id="UP000008144"/>
    </source>
</evidence>
<dbReference type="InterPro" id="IPR018866">
    <property type="entry name" value="Znf-4CXXC_R1"/>
</dbReference>